<gene>
    <name evidence="2" type="ORF">P167DRAFT_143902</name>
</gene>
<feature type="region of interest" description="Disordered" evidence="1">
    <location>
        <begin position="65"/>
        <end position="109"/>
    </location>
</feature>
<evidence type="ECO:0008006" key="4">
    <source>
        <dbReference type="Google" id="ProtNLM"/>
    </source>
</evidence>
<evidence type="ECO:0000256" key="1">
    <source>
        <dbReference type="SAM" id="MobiDB-lite"/>
    </source>
</evidence>
<evidence type="ECO:0000313" key="3">
    <source>
        <dbReference type="Proteomes" id="UP000277580"/>
    </source>
</evidence>
<feature type="non-terminal residue" evidence="2">
    <location>
        <position position="1"/>
    </location>
</feature>
<protein>
    <recommendedName>
        <fullName evidence="4">C2H2-type domain-containing protein</fullName>
    </recommendedName>
</protein>
<name>A0A3N4K7E1_9PEZI</name>
<organism evidence="2 3">
    <name type="scientific">Morchella conica CCBAS932</name>
    <dbReference type="NCBI Taxonomy" id="1392247"/>
    <lineage>
        <taxon>Eukaryota</taxon>
        <taxon>Fungi</taxon>
        <taxon>Dikarya</taxon>
        <taxon>Ascomycota</taxon>
        <taxon>Pezizomycotina</taxon>
        <taxon>Pezizomycetes</taxon>
        <taxon>Pezizales</taxon>
        <taxon>Morchellaceae</taxon>
        <taxon>Morchella</taxon>
    </lineage>
</organism>
<evidence type="ECO:0000313" key="2">
    <source>
        <dbReference type="EMBL" id="RPB06480.1"/>
    </source>
</evidence>
<proteinExistence type="predicted"/>
<dbReference type="STRING" id="1392247.A0A3N4K7E1"/>
<dbReference type="EMBL" id="ML119322">
    <property type="protein sequence ID" value="RPB06480.1"/>
    <property type="molecule type" value="Genomic_DNA"/>
</dbReference>
<dbReference type="InParanoid" id="A0A3N4K7E1"/>
<keyword evidence="3" id="KW-1185">Reference proteome</keyword>
<dbReference type="OrthoDB" id="9368434at2759"/>
<dbReference type="AlphaFoldDB" id="A0A3N4K7E1"/>
<reference evidence="2 3" key="1">
    <citation type="journal article" date="2018" name="Nat. Ecol. Evol.">
        <title>Pezizomycetes genomes reveal the molecular basis of ectomycorrhizal truffle lifestyle.</title>
        <authorList>
            <person name="Murat C."/>
            <person name="Payen T."/>
            <person name="Noel B."/>
            <person name="Kuo A."/>
            <person name="Morin E."/>
            <person name="Chen J."/>
            <person name="Kohler A."/>
            <person name="Krizsan K."/>
            <person name="Balestrini R."/>
            <person name="Da Silva C."/>
            <person name="Montanini B."/>
            <person name="Hainaut M."/>
            <person name="Levati E."/>
            <person name="Barry K.W."/>
            <person name="Belfiori B."/>
            <person name="Cichocki N."/>
            <person name="Clum A."/>
            <person name="Dockter R.B."/>
            <person name="Fauchery L."/>
            <person name="Guy J."/>
            <person name="Iotti M."/>
            <person name="Le Tacon F."/>
            <person name="Lindquist E.A."/>
            <person name="Lipzen A."/>
            <person name="Malagnac F."/>
            <person name="Mello A."/>
            <person name="Molinier V."/>
            <person name="Miyauchi S."/>
            <person name="Poulain J."/>
            <person name="Riccioni C."/>
            <person name="Rubini A."/>
            <person name="Sitrit Y."/>
            <person name="Splivallo R."/>
            <person name="Traeger S."/>
            <person name="Wang M."/>
            <person name="Zifcakova L."/>
            <person name="Wipf D."/>
            <person name="Zambonelli A."/>
            <person name="Paolocci F."/>
            <person name="Nowrousian M."/>
            <person name="Ottonello S."/>
            <person name="Baldrian P."/>
            <person name="Spatafora J.W."/>
            <person name="Henrissat B."/>
            <person name="Nagy L.G."/>
            <person name="Aury J.M."/>
            <person name="Wincker P."/>
            <person name="Grigoriev I.V."/>
            <person name="Bonfante P."/>
            <person name="Martin F.M."/>
        </authorList>
    </citation>
    <scope>NUCLEOTIDE SEQUENCE [LARGE SCALE GENOMIC DNA]</scope>
    <source>
        <strain evidence="2 3">CCBAS932</strain>
    </source>
</reference>
<feature type="compositionally biased region" description="Basic residues" evidence="1">
    <location>
        <begin position="65"/>
        <end position="75"/>
    </location>
</feature>
<dbReference type="Proteomes" id="UP000277580">
    <property type="component" value="Unassembled WGS sequence"/>
</dbReference>
<feature type="compositionally biased region" description="Polar residues" evidence="1">
    <location>
        <begin position="87"/>
        <end position="99"/>
    </location>
</feature>
<sequence length="216" mass="24708">KCDDVNCKYHTEGFPTNKEKERHQNDIHALNRKEWKCQFAPCTYKSMRESNCKQHMEKAHQYVYKRMKRNPRRRDQRLPVTQRRKNTSIGNESLSSTPGMPNENLEIPQVSQPSDLPLFLDNYLDPSQLPGNDYPRGPPMSIYDQGPLSIVPNDLEGSRGGSGTNPMTTGDWILFDDAGNSVPQYRGISELQHNLHSTMDTGENESAWNLDSEIVD</sequence>
<accession>A0A3N4K7E1</accession>